<dbReference type="Pfam" id="PF00082">
    <property type="entry name" value="Peptidase_S8"/>
    <property type="match status" value="1"/>
</dbReference>
<protein>
    <submittedName>
        <fullName evidence="10">S8 family serine peptidase</fullName>
    </submittedName>
</protein>
<feature type="active site" description="Charge relay system" evidence="5 6">
    <location>
        <position position="291"/>
    </location>
</feature>
<evidence type="ECO:0000256" key="8">
    <source>
        <dbReference type="SAM" id="MobiDB-lite"/>
    </source>
</evidence>
<evidence type="ECO:0000256" key="6">
    <source>
        <dbReference type="PROSITE-ProRule" id="PRU01240"/>
    </source>
</evidence>
<feature type="domain" description="Peptidase S8/S53" evidence="9">
    <location>
        <begin position="250"/>
        <end position="517"/>
    </location>
</feature>
<dbReference type="PIRSF" id="PIRSF037854">
    <property type="entry name" value="Dihydropyridine_esterase"/>
    <property type="match status" value="1"/>
</dbReference>
<evidence type="ECO:0000256" key="3">
    <source>
        <dbReference type="ARBA" id="ARBA00022801"/>
    </source>
</evidence>
<accession>A0A6G2BET1</accession>
<dbReference type="SUPFAM" id="SSF52743">
    <property type="entry name" value="Subtilisin-like"/>
    <property type="match status" value="1"/>
</dbReference>
<dbReference type="Gene3D" id="3.40.50.200">
    <property type="entry name" value="Peptidase S8/S53 domain"/>
    <property type="match status" value="1"/>
</dbReference>
<dbReference type="PROSITE" id="PS00138">
    <property type="entry name" value="SUBTILASE_SER"/>
    <property type="match status" value="1"/>
</dbReference>
<evidence type="ECO:0000313" key="11">
    <source>
        <dbReference type="Proteomes" id="UP000473014"/>
    </source>
</evidence>
<evidence type="ECO:0000259" key="9">
    <source>
        <dbReference type="Pfam" id="PF00082"/>
    </source>
</evidence>
<evidence type="ECO:0000256" key="7">
    <source>
        <dbReference type="RuleBase" id="RU003355"/>
    </source>
</evidence>
<comment type="caution">
    <text evidence="10">The sequence shown here is derived from an EMBL/GenBank/DDBJ whole genome shotgun (WGS) entry which is preliminary data.</text>
</comment>
<evidence type="ECO:0000256" key="4">
    <source>
        <dbReference type="ARBA" id="ARBA00022825"/>
    </source>
</evidence>
<dbReference type="PROSITE" id="PS51892">
    <property type="entry name" value="SUBTILASE"/>
    <property type="match status" value="1"/>
</dbReference>
<dbReference type="AlphaFoldDB" id="A0A6G2BET1"/>
<dbReference type="GO" id="GO:0006508">
    <property type="term" value="P:proteolysis"/>
    <property type="evidence" value="ECO:0007669"/>
    <property type="project" value="UniProtKB-KW"/>
</dbReference>
<dbReference type="InterPro" id="IPR000209">
    <property type="entry name" value="Peptidase_S8/S53_dom"/>
</dbReference>
<dbReference type="PRINTS" id="PR00723">
    <property type="entry name" value="SUBTILISIN"/>
</dbReference>
<name>A0A6G2BET1_9ACTN</name>
<keyword evidence="4 6" id="KW-0720">Serine protease</keyword>
<dbReference type="InterPro" id="IPR023827">
    <property type="entry name" value="Peptidase_S8_Asp-AS"/>
</dbReference>
<dbReference type="InterPro" id="IPR036852">
    <property type="entry name" value="Peptidase_S8/S53_dom_sf"/>
</dbReference>
<dbReference type="PROSITE" id="PS00136">
    <property type="entry name" value="SUBTILASE_ASP"/>
    <property type="match status" value="1"/>
</dbReference>
<evidence type="ECO:0000256" key="2">
    <source>
        <dbReference type="ARBA" id="ARBA00022670"/>
    </source>
</evidence>
<feature type="region of interest" description="Disordered" evidence="8">
    <location>
        <begin position="24"/>
        <end position="71"/>
    </location>
</feature>
<dbReference type="InterPro" id="IPR022398">
    <property type="entry name" value="Peptidase_S8_His-AS"/>
</dbReference>
<dbReference type="OrthoDB" id="9798386at2"/>
<comment type="similarity">
    <text evidence="1 6 7">Belongs to the peptidase S8 family.</text>
</comment>
<sequence length="1124" mass="117029">MTHRKRAGVAAIATVVAIALTTGPTTTSSAAPRTPPAGSGSPAGTDRAAPDAPEAPKTPKSPKPPKTPKHRTVTLITGDRVLLDRSGEVVGMIRAKGREGVPVQVVRAGGHTHVIPRDALGLIHERRLDRRLFDVTELDREQYRARTGNGVPVIVTYQGTEPAAKAELHAAADPTVRATLRSVNGEALTVPEDTVAAAWTALTRPATEVGRLAAAPGVATVSLDGLHRATLDRSVARIGAPTAWKAGHDGTGVTIAVLDTGIDDTHEDFAGRIVAERNFSAAEDAEDRHGHGTHVASIAAGSGARSGGRHRGVAPGAGLLNAKVLDDDGYGSDSEIIEGMEWAVARGARVVNLSLGDIDTPGIDPMEEAVNRLSKDSGALFVVAAGNAGPDASTVGTPGSADAALTVGAVDGDDGLADFSSVGPRVGDGAVKPDLTAPGVDIGAAAAENSVVQREGTPVADGYVALSGTSMAAPHVAGAAALLAQRHPDWTGERLKGALTSSAVPAKGHTPFRQGTGRVDVAAALRQAVVAEPVSIGFGTARWPHHDDEPITRAVTYRNLGDRAVTLELAATGTDPEGGAAPRGMFTLSAERVTVPAGGTASVRVTADTRLGGDLDGAYGLVITATGGGRTVRTAGAVDREVESYDLTVRAVGRDGGPTGHWEGSLFPHTGDAPVVLRGDDGTATVRMPRGDYTLSGELPVPGRDGGRIDGLDWLVAPAVRLTGNTAITLDARRARPVTMTVPSGRARQTELAVTFDLHTAEGYVGLVNSAPDLPRGFRTARIGPVPKGAEIEAAATTTWVNGSTEYHAAHSRRGSFYTGLTLRTGRSEMARLVVSQAATAPGRTGVLMTTADTAAWASETGHTIPRVSTVYVRTQGTRWSQSFLQTNEAGEWEAEYHGGERSYTAGRSYHHAFNNGVFGPNLRRGEGGVFRDGDFLYGSVNPLSDGAGHLGGSDHDRATTTLYRNGGKYATRNEILDHTEFTLPKGKATYRLVTTVERSGPSKLSRRVSAAYTFTSGRTSEETAIPVSAVRFAPKLRLDGTSRARATVSVPVVVQGAAGRNPKSLTVYVSHDDGGTWRKLAVRKGRITVENPGRGGSVSFRAEVRDDRGNALSQTIIGAYRTR</sequence>
<keyword evidence="11" id="KW-1185">Reference proteome</keyword>
<gene>
    <name evidence="10" type="ORF">F0L17_16855</name>
</gene>
<dbReference type="PANTHER" id="PTHR43806:SF11">
    <property type="entry name" value="CEREVISIN-RELATED"/>
    <property type="match status" value="1"/>
</dbReference>
<proteinExistence type="inferred from homology"/>
<keyword evidence="3 6" id="KW-0378">Hydrolase</keyword>
<dbReference type="PANTHER" id="PTHR43806">
    <property type="entry name" value="PEPTIDASE S8"/>
    <property type="match status" value="1"/>
</dbReference>
<feature type="compositionally biased region" description="Low complexity" evidence="8">
    <location>
        <begin position="24"/>
        <end position="45"/>
    </location>
</feature>
<dbReference type="EMBL" id="WIXO01000001">
    <property type="protein sequence ID" value="MTE20750.1"/>
    <property type="molecule type" value="Genomic_DNA"/>
</dbReference>
<dbReference type="InterPro" id="IPR023828">
    <property type="entry name" value="Peptidase_S8_Ser-AS"/>
</dbReference>
<keyword evidence="2 6" id="KW-0645">Protease</keyword>
<dbReference type="InterPro" id="IPR017297">
    <property type="entry name" value="Peptidase_S8A_DPH-A"/>
</dbReference>
<dbReference type="Proteomes" id="UP000473014">
    <property type="component" value="Unassembled WGS sequence"/>
</dbReference>
<organism evidence="10 11">
    <name type="scientific">Streptomyces taklimakanensis</name>
    <dbReference type="NCBI Taxonomy" id="2569853"/>
    <lineage>
        <taxon>Bacteria</taxon>
        <taxon>Bacillati</taxon>
        <taxon>Actinomycetota</taxon>
        <taxon>Actinomycetes</taxon>
        <taxon>Kitasatosporales</taxon>
        <taxon>Streptomycetaceae</taxon>
        <taxon>Streptomyces</taxon>
    </lineage>
</organism>
<dbReference type="InterPro" id="IPR050131">
    <property type="entry name" value="Peptidase_S8_subtilisin-like"/>
</dbReference>
<dbReference type="GO" id="GO:0004252">
    <property type="term" value="F:serine-type endopeptidase activity"/>
    <property type="evidence" value="ECO:0007669"/>
    <property type="project" value="UniProtKB-UniRule"/>
</dbReference>
<evidence type="ECO:0000256" key="1">
    <source>
        <dbReference type="ARBA" id="ARBA00011073"/>
    </source>
</evidence>
<evidence type="ECO:0000313" key="10">
    <source>
        <dbReference type="EMBL" id="MTE20750.1"/>
    </source>
</evidence>
<dbReference type="InterPro" id="IPR015500">
    <property type="entry name" value="Peptidase_S8_subtilisin-rel"/>
</dbReference>
<dbReference type="PROSITE" id="PS00137">
    <property type="entry name" value="SUBTILASE_HIS"/>
    <property type="match status" value="1"/>
</dbReference>
<feature type="active site" description="Charge relay system" evidence="5 6">
    <location>
        <position position="259"/>
    </location>
</feature>
<feature type="active site" description="Charge relay system" evidence="5 6">
    <location>
        <position position="470"/>
    </location>
</feature>
<evidence type="ECO:0000256" key="5">
    <source>
        <dbReference type="PIRSR" id="PIRSR615500-1"/>
    </source>
</evidence>
<reference evidence="10 11" key="1">
    <citation type="submission" date="2019-11" db="EMBL/GenBank/DDBJ databases">
        <authorList>
            <person name="Yuan L."/>
        </authorList>
    </citation>
    <scope>NUCLEOTIDE SEQUENCE [LARGE SCALE GENOMIC DNA]</scope>
    <source>
        <strain evidence="10 11">TRM43335</strain>
    </source>
</reference>